<dbReference type="RefSeq" id="WP_130140759.1">
    <property type="nucleotide sequence ID" value="NZ_SGIT01000001.1"/>
</dbReference>
<dbReference type="OrthoDB" id="708524at2"/>
<dbReference type="EMBL" id="SGIT01000001">
    <property type="protein sequence ID" value="RZF62533.1"/>
    <property type="molecule type" value="Genomic_DNA"/>
</dbReference>
<evidence type="ECO:0000313" key="3">
    <source>
        <dbReference type="Proteomes" id="UP000292855"/>
    </source>
</evidence>
<organism evidence="2 3">
    <name type="scientific">Sphingobacterium corticibacterium</name>
    <dbReference type="NCBI Taxonomy" id="2484746"/>
    <lineage>
        <taxon>Bacteria</taxon>
        <taxon>Pseudomonadati</taxon>
        <taxon>Bacteroidota</taxon>
        <taxon>Sphingobacteriia</taxon>
        <taxon>Sphingobacteriales</taxon>
        <taxon>Sphingobacteriaceae</taxon>
        <taxon>Sphingobacterium</taxon>
    </lineage>
</organism>
<dbReference type="Proteomes" id="UP000292855">
    <property type="component" value="Unassembled WGS sequence"/>
</dbReference>
<protein>
    <submittedName>
        <fullName evidence="2">Uncharacterized protein</fullName>
    </submittedName>
</protein>
<accession>A0A4Q6XQG0</accession>
<sequence length="121" mass="13167">MNTKGFIKKNILAALAMMFIAGLSSFKLWEKLDPALSGWYEVEIIDSSHPNPETPENLQLGIKTGDTPPNSVDCSLTNTSAPCQVFLDMENFSSSTPIEDLTLEDAEDAGAEPGNFARSRN</sequence>
<dbReference type="AlphaFoldDB" id="A0A4Q6XQG0"/>
<proteinExistence type="predicted"/>
<name>A0A4Q6XQG0_9SPHI</name>
<gene>
    <name evidence="2" type="ORF">EWE74_06950</name>
</gene>
<feature type="region of interest" description="Disordered" evidence="1">
    <location>
        <begin position="46"/>
        <end position="66"/>
    </location>
</feature>
<feature type="compositionally biased region" description="Polar residues" evidence="1">
    <location>
        <begin position="48"/>
        <end position="57"/>
    </location>
</feature>
<comment type="caution">
    <text evidence="2">The sequence shown here is derived from an EMBL/GenBank/DDBJ whole genome shotgun (WGS) entry which is preliminary data.</text>
</comment>
<keyword evidence="3" id="KW-1185">Reference proteome</keyword>
<reference evidence="2 3" key="1">
    <citation type="submission" date="2019-02" db="EMBL/GenBank/DDBJ databases">
        <authorList>
            <person name="Li Y."/>
        </authorList>
    </citation>
    <scope>NUCLEOTIDE SEQUENCE [LARGE SCALE GENOMIC DNA]</scope>
    <source>
        <strain evidence="2 3">30C10-4-7</strain>
    </source>
</reference>
<evidence type="ECO:0000313" key="2">
    <source>
        <dbReference type="EMBL" id="RZF62533.1"/>
    </source>
</evidence>
<evidence type="ECO:0000256" key="1">
    <source>
        <dbReference type="SAM" id="MobiDB-lite"/>
    </source>
</evidence>